<evidence type="ECO:0000313" key="2">
    <source>
        <dbReference type="EMBL" id="EEG49132.1"/>
    </source>
</evidence>
<feature type="compositionally biased region" description="Polar residues" evidence="1">
    <location>
        <begin position="497"/>
        <end position="506"/>
    </location>
</feature>
<dbReference type="Proteomes" id="UP000003100">
    <property type="component" value="Unassembled WGS sequence"/>
</dbReference>
<dbReference type="PATRIC" id="fig|476272.21.peg.1982"/>
<dbReference type="EMBL" id="ACBZ01000101">
    <property type="protein sequence ID" value="EEG49132.1"/>
    <property type="molecule type" value="Genomic_DNA"/>
</dbReference>
<feature type="region of interest" description="Disordered" evidence="1">
    <location>
        <begin position="466"/>
        <end position="506"/>
    </location>
</feature>
<dbReference type="RefSeq" id="WP_005948854.1">
    <property type="nucleotide sequence ID" value="NZ_CP136423.1"/>
</dbReference>
<evidence type="ECO:0008006" key="4">
    <source>
        <dbReference type="Google" id="ProtNLM"/>
    </source>
</evidence>
<dbReference type="HOGENOM" id="CLU_041518_0_0_9"/>
<reference evidence="2 3" key="1">
    <citation type="submission" date="2009-01" db="EMBL/GenBank/DDBJ databases">
        <authorList>
            <person name="Fulton L."/>
            <person name="Clifton S."/>
            <person name="Fulton B."/>
            <person name="Xu J."/>
            <person name="Minx P."/>
            <person name="Pepin K.H."/>
            <person name="Johnson M."/>
            <person name="Bhonagiri V."/>
            <person name="Nash W.E."/>
            <person name="Mardis E.R."/>
            <person name="Wilson R.K."/>
        </authorList>
    </citation>
    <scope>NUCLEOTIDE SEQUENCE [LARGE SCALE GENOMIC DNA]</scope>
    <source>
        <strain evidence="3">DSM 10507 / JCM 14656 / S5a33</strain>
    </source>
</reference>
<protein>
    <recommendedName>
        <fullName evidence="4">Phage portal protein, SPP1 family</fullName>
    </recommendedName>
</protein>
<feature type="compositionally biased region" description="Basic and acidic residues" evidence="1">
    <location>
        <begin position="467"/>
        <end position="482"/>
    </location>
</feature>
<evidence type="ECO:0000313" key="3">
    <source>
        <dbReference type="Proteomes" id="UP000003100"/>
    </source>
</evidence>
<dbReference type="Pfam" id="PF05133">
    <property type="entry name" value="SPP1_portal"/>
    <property type="match status" value="1"/>
</dbReference>
<sequence length="506" mass="56815">MKLAGRRKILTDEKQITEKNIIPVLQKAYSKHRINACEMQFLIDYEIGVQPLPYHKIVRPEINIQTTDNMANYVTEFKKGYFWGIPPIYTQRGNQEPHDTDEDIDSSGISALNEMMLNGICIGAENQKLADFVEKTGIGHRLIGVKTEWEDEKIQSSYVNVNTLDSRFAFCVYHNGVGQKKVLGVTYVKSGTKNLFTCFTDKQRFEIEAGKIVDIRANLLGMIPVVEYERAVDRTGCFERQIDLMDNLNSLVSSVANDAVQRTQEIWWAHNTDFPVNPETGEEVTPKSGQWVKTYSAEGKDAKIAPLSSTLDSAPVLENITTTRNEILKRCFVPMQYSSEGGGSTGIATDTMSGWNATAVDAAREEQLVQGAAREELKLILRAISFASTDKLPSDNPLRKIHHTDINIHFVRQKNYDLNSKINASAAAVNIGVHPRWALQMGGGVWPDIEQVWLDSKDTMEAYQKSLFDKDKENEAPERLTQDESDQTENSPGVDGMQTNNSKQIV</sequence>
<comment type="caution">
    <text evidence="2">The sequence shown here is derived from an EMBL/GenBank/DDBJ whole genome shotgun (WGS) entry which is preliminary data.</text>
</comment>
<dbReference type="eggNOG" id="ENOG5033658">
    <property type="taxonomic scope" value="Bacteria"/>
</dbReference>
<dbReference type="GeneID" id="86822322"/>
<evidence type="ECO:0000256" key="1">
    <source>
        <dbReference type="SAM" id="MobiDB-lite"/>
    </source>
</evidence>
<proteinExistence type="predicted"/>
<name>C0CM62_BLAHS</name>
<reference evidence="2 3" key="2">
    <citation type="submission" date="2009-02" db="EMBL/GenBank/DDBJ databases">
        <title>Draft genome sequence of Blautia hydrogenotrophica DSM 10507 (Ruminococcus hydrogenotrophicus DSM 10507).</title>
        <authorList>
            <person name="Sudarsanam P."/>
            <person name="Ley R."/>
            <person name="Guruge J."/>
            <person name="Turnbaugh P.J."/>
            <person name="Mahowald M."/>
            <person name="Liep D."/>
            <person name="Gordon J."/>
        </authorList>
    </citation>
    <scope>NUCLEOTIDE SEQUENCE [LARGE SCALE GENOMIC DNA]</scope>
    <source>
        <strain evidence="3">DSM 10507 / JCM 14656 / S5a33</strain>
    </source>
</reference>
<organism evidence="2 3">
    <name type="scientific">Blautia hydrogenotrophica (strain DSM 10507 / JCM 14656 / S5a33)</name>
    <name type="common">Ruminococcus hydrogenotrophicus</name>
    <dbReference type="NCBI Taxonomy" id="476272"/>
    <lineage>
        <taxon>Bacteria</taxon>
        <taxon>Bacillati</taxon>
        <taxon>Bacillota</taxon>
        <taxon>Clostridia</taxon>
        <taxon>Lachnospirales</taxon>
        <taxon>Lachnospiraceae</taxon>
        <taxon>Blautia</taxon>
    </lineage>
</organism>
<keyword evidence="3" id="KW-1185">Reference proteome</keyword>
<gene>
    <name evidence="2" type="ORF">RUMHYD_01943</name>
</gene>
<dbReference type="InterPro" id="IPR021145">
    <property type="entry name" value="Portal_protein_SPP1_Gp6-like"/>
</dbReference>
<accession>C0CM62</accession>
<dbReference type="AlphaFoldDB" id="C0CM62"/>